<evidence type="ECO:0000256" key="3">
    <source>
        <dbReference type="PROSITE-ProRule" id="PRU00076"/>
    </source>
</evidence>
<reference evidence="5 6" key="1">
    <citation type="journal article" date="2023" name="Commun. Biol.">
        <title>Genome analysis of Parmales, the sister group of diatoms, reveals the evolutionary specialization of diatoms from phago-mixotrophs to photoautotrophs.</title>
        <authorList>
            <person name="Ban H."/>
            <person name="Sato S."/>
            <person name="Yoshikawa S."/>
            <person name="Yamada K."/>
            <person name="Nakamura Y."/>
            <person name="Ichinomiya M."/>
            <person name="Sato N."/>
            <person name="Blanc-Mathieu R."/>
            <person name="Endo H."/>
            <person name="Kuwata A."/>
            <person name="Ogata H."/>
        </authorList>
    </citation>
    <scope>NUCLEOTIDE SEQUENCE [LARGE SCALE GENOMIC DNA]</scope>
</reference>
<comment type="caution">
    <text evidence="3">Lacks conserved residue(s) required for the propagation of feature annotation.</text>
</comment>
<evidence type="ECO:0000313" key="5">
    <source>
        <dbReference type="EMBL" id="GMI31667.1"/>
    </source>
</evidence>
<evidence type="ECO:0000256" key="1">
    <source>
        <dbReference type="ARBA" id="ARBA00022441"/>
    </source>
</evidence>
<dbReference type="Gene3D" id="2.60.120.260">
    <property type="entry name" value="Galactose-binding domain-like"/>
    <property type="match status" value="1"/>
</dbReference>
<keyword evidence="1" id="KW-0880">Kelch repeat</keyword>
<gene>
    <name evidence="5" type="ORF">TeGR_g6756</name>
</gene>
<feature type="disulfide bond" evidence="3">
    <location>
        <begin position="842"/>
        <end position="852"/>
    </location>
</feature>
<name>A0ABQ6MST2_9STRA</name>
<keyword evidence="3" id="KW-1015">Disulfide bond</keyword>
<keyword evidence="6" id="KW-1185">Reference proteome</keyword>
<feature type="disulfide bond" evidence="3">
    <location>
        <begin position="863"/>
        <end position="872"/>
    </location>
</feature>
<comment type="caution">
    <text evidence="5">The sequence shown here is derived from an EMBL/GenBank/DDBJ whole genome shotgun (WGS) entry which is preliminary data.</text>
</comment>
<dbReference type="PANTHER" id="PTHR46093">
    <property type="entry name" value="ACYL-COA-BINDING DOMAIN-CONTAINING PROTEIN 5"/>
    <property type="match status" value="1"/>
</dbReference>
<evidence type="ECO:0000256" key="2">
    <source>
        <dbReference type="ARBA" id="ARBA00022737"/>
    </source>
</evidence>
<keyword evidence="3" id="KW-0245">EGF-like domain</keyword>
<feature type="domain" description="EGF-like" evidence="4">
    <location>
        <begin position="838"/>
        <end position="873"/>
    </location>
</feature>
<keyword evidence="2" id="KW-0677">Repeat</keyword>
<evidence type="ECO:0000313" key="6">
    <source>
        <dbReference type="Proteomes" id="UP001165060"/>
    </source>
</evidence>
<dbReference type="Gene3D" id="2.120.10.80">
    <property type="entry name" value="Kelch-type beta propeller"/>
    <property type="match status" value="2"/>
</dbReference>
<dbReference type="Pfam" id="PF01344">
    <property type="entry name" value="Kelch_1"/>
    <property type="match status" value="1"/>
</dbReference>
<dbReference type="PROSITE" id="PS01186">
    <property type="entry name" value="EGF_2"/>
    <property type="match status" value="2"/>
</dbReference>
<dbReference type="PROSITE" id="PS50026">
    <property type="entry name" value="EGF_3"/>
    <property type="match status" value="1"/>
</dbReference>
<proteinExistence type="predicted"/>
<dbReference type="Proteomes" id="UP001165060">
    <property type="component" value="Unassembled WGS sequence"/>
</dbReference>
<dbReference type="PANTHER" id="PTHR46093:SF18">
    <property type="entry name" value="FIBRONECTIN TYPE-III DOMAIN-CONTAINING PROTEIN"/>
    <property type="match status" value="1"/>
</dbReference>
<dbReference type="InterPro" id="IPR000742">
    <property type="entry name" value="EGF"/>
</dbReference>
<dbReference type="PROSITE" id="PS00022">
    <property type="entry name" value="EGF_1"/>
    <property type="match status" value="2"/>
</dbReference>
<protein>
    <recommendedName>
        <fullName evidence="4">EGF-like domain-containing protein</fullName>
    </recommendedName>
</protein>
<sequence>MFGGRDNEIQREHVPKTYNIVNKEGLLEFETYDGSPVKEAYNESCKPKRTCIPLGENDKGETEACYDEWDYGADPATMSQEELLLKEEECGFVPVGLYYNDVWVYDLNCTRYDDSACVDTGWEVLHRGDRDGACTFKNGKEVCFTPSERWHHGAAMFDDDTMLVYGGFSHRCQDYCDDMWSFDTRDNSWMEIYEIGHFDDNDAPGKRWKFSVLTGVVDQITGSQSMIFFGGHRLWHGYASDNSQDNFWENHDEYPQGGYLDDLWIYTKKSLGPEEQVPTETSKYGTWERREGVQECETAAGLEWSSRNDVECSVKWPQARAGHAGIFDKQRGGFWIHGGFTAYYPYLSTDGVGSGSGVQARKTGGFVPYPTYPFYLDDLWFYDLNRGNWTEITYVGEERPTRRTDHVMVMAIKQGMSNDMLMMFGGYYNNNHYQDTWYFNITRGMWQEKKTFVHANWPESCIDDWENMGVDNWENIDEILEAGDPLNGCVLLQYPEDLLRAQTDLLTTDGQIKTARGFPLPYYLQYGNGPDTPNYVGQGYPKSYFGIWDNPAERIVEVIEMALAEKDPDMPLLEVSNRLVDGTPIAPYAASAPRQFAKELNVADILPKEYANYTDILNAGNVTATIWQWCVTGKARAAIGDGEGKFGRSAVDIILEQPRRRRYGWIGCKEEDLAEGEKLWKFPNSRSDHTATYIEEYGLLMFYGGVGYVEQQEPTLEITPESEVLDDFWAYNINNCNNNCTKHGYCYFGFCMCDAGYYGLDCSNQTCPGDFCRYDEITNEQICDHCCFAGHEHSDADVYLPDVKKVMCSAQNPGTSHGTCDGYGTCQCEPPYIGEDCSIKDCKYNCTFNGYCSVEFPVSRCMCSPGYFGEYCQFRECLNNCSYPNGICDYSTGLCECSMIYNPFENFREWRPWEGQDCSYLAAYNSAPGRTGLSVGAALGVAAVGLLLGLEVLVEGVVEGVKVVQGSGIGGKLLAL</sequence>
<dbReference type="SUPFAM" id="SSF117281">
    <property type="entry name" value="Kelch motif"/>
    <property type="match status" value="1"/>
</dbReference>
<organism evidence="5 6">
    <name type="scientific">Tetraparma gracilis</name>
    <dbReference type="NCBI Taxonomy" id="2962635"/>
    <lineage>
        <taxon>Eukaryota</taxon>
        <taxon>Sar</taxon>
        <taxon>Stramenopiles</taxon>
        <taxon>Ochrophyta</taxon>
        <taxon>Bolidophyceae</taxon>
        <taxon>Parmales</taxon>
        <taxon>Triparmaceae</taxon>
        <taxon>Tetraparma</taxon>
    </lineage>
</organism>
<dbReference type="InterPro" id="IPR006652">
    <property type="entry name" value="Kelch_1"/>
</dbReference>
<dbReference type="InterPro" id="IPR015915">
    <property type="entry name" value="Kelch-typ_b-propeller"/>
</dbReference>
<accession>A0ABQ6MST2</accession>
<dbReference type="EMBL" id="BRYB01001704">
    <property type="protein sequence ID" value="GMI31667.1"/>
    <property type="molecule type" value="Genomic_DNA"/>
</dbReference>
<evidence type="ECO:0000259" key="4">
    <source>
        <dbReference type="PROSITE" id="PS50026"/>
    </source>
</evidence>
<dbReference type="Gene3D" id="2.10.25.10">
    <property type="entry name" value="Laminin"/>
    <property type="match status" value="1"/>
</dbReference>